<dbReference type="PANTHER" id="PTHR33204">
    <property type="entry name" value="TRANSCRIPTIONAL REGULATOR, MARR FAMILY"/>
    <property type="match status" value="1"/>
</dbReference>
<dbReference type="Proteomes" id="UP001485226">
    <property type="component" value="Unassembled WGS sequence"/>
</dbReference>
<keyword evidence="2" id="KW-0238">DNA-binding</keyword>
<feature type="domain" description="HTH hxlR-type" evidence="4">
    <location>
        <begin position="10"/>
        <end position="109"/>
    </location>
</feature>
<dbReference type="EMBL" id="JBBYHS010000012">
    <property type="protein sequence ID" value="MEL1254586.1"/>
    <property type="molecule type" value="Genomic_DNA"/>
</dbReference>
<dbReference type="InterPro" id="IPR036388">
    <property type="entry name" value="WH-like_DNA-bd_sf"/>
</dbReference>
<dbReference type="PANTHER" id="PTHR33204:SF37">
    <property type="entry name" value="HTH-TYPE TRANSCRIPTIONAL REGULATOR YODB"/>
    <property type="match status" value="1"/>
</dbReference>
<evidence type="ECO:0000313" key="6">
    <source>
        <dbReference type="Proteomes" id="UP001485226"/>
    </source>
</evidence>
<protein>
    <submittedName>
        <fullName evidence="5">Helix-turn-helix domain-containing protein</fullName>
    </submittedName>
</protein>
<gene>
    <name evidence="5" type="ORF">AAEO57_12420</name>
</gene>
<proteinExistence type="predicted"/>
<keyword evidence="1" id="KW-0805">Transcription regulation</keyword>
<sequence length="144" mass="16648">MELNKKRSNCPLSCSLDVFGDKWSLLIIRDLMFGNKCTYNDFLKSDEGIATNILASRLKGLEENGIIEKLAHPDSKAKKMYRLTPKGIDLLPVIMEVYIWSEKYYEMPADLKATIQEARKDKEKFVKQITKELKIKIKEKKSDS</sequence>
<evidence type="ECO:0000259" key="4">
    <source>
        <dbReference type="PROSITE" id="PS51118"/>
    </source>
</evidence>
<name>A0ABU9IQC1_9FLAO</name>
<comment type="caution">
    <text evidence="5">The sequence shown here is derived from an EMBL/GenBank/DDBJ whole genome shotgun (WGS) entry which is preliminary data.</text>
</comment>
<reference evidence="5 6" key="1">
    <citation type="submission" date="2024-04" db="EMBL/GenBank/DDBJ databases">
        <title>Flavobacterium sp. DGU38 16S ribosomal RNA gene Genome sequencing and assembly.</title>
        <authorList>
            <person name="Park S."/>
        </authorList>
    </citation>
    <scope>NUCLEOTIDE SEQUENCE [LARGE SCALE GENOMIC DNA]</scope>
    <source>
        <strain evidence="5 6">DGU38</strain>
    </source>
</reference>
<dbReference type="SUPFAM" id="SSF46785">
    <property type="entry name" value="Winged helix' DNA-binding domain"/>
    <property type="match status" value="1"/>
</dbReference>
<accession>A0ABU9IQC1</accession>
<keyword evidence="3" id="KW-0804">Transcription</keyword>
<evidence type="ECO:0000256" key="2">
    <source>
        <dbReference type="ARBA" id="ARBA00023125"/>
    </source>
</evidence>
<dbReference type="PROSITE" id="PS51118">
    <property type="entry name" value="HTH_HXLR"/>
    <property type="match status" value="1"/>
</dbReference>
<evidence type="ECO:0000256" key="3">
    <source>
        <dbReference type="ARBA" id="ARBA00023163"/>
    </source>
</evidence>
<dbReference type="Gene3D" id="1.10.10.10">
    <property type="entry name" value="Winged helix-like DNA-binding domain superfamily/Winged helix DNA-binding domain"/>
    <property type="match status" value="1"/>
</dbReference>
<evidence type="ECO:0000313" key="5">
    <source>
        <dbReference type="EMBL" id="MEL1254586.1"/>
    </source>
</evidence>
<organism evidence="5 6">
    <name type="scientific">Flavobacterium calami</name>
    <dbReference type="NCBI Taxonomy" id="3139144"/>
    <lineage>
        <taxon>Bacteria</taxon>
        <taxon>Pseudomonadati</taxon>
        <taxon>Bacteroidota</taxon>
        <taxon>Flavobacteriia</taxon>
        <taxon>Flavobacteriales</taxon>
        <taxon>Flavobacteriaceae</taxon>
        <taxon>Flavobacterium</taxon>
    </lineage>
</organism>
<dbReference type="Pfam" id="PF01638">
    <property type="entry name" value="HxlR"/>
    <property type="match status" value="1"/>
</dbReference>
<dbReference type="InterPro" id="IPR036390">
    <property type="entry name" value="WH_DNA-bd_sf"/>
</dbReference>
<dbReference type="InterPro" id="IPR002577">
    <property type="entry name" value="HTH_HxlR"/>
</dbReference>
<dbReference type="RefSeq" id="WP_341693044.1">
    <property type="nucleotide sequence ID" value="NZ_JBBYHS010000012.1"/>
</dbReference>
<evidence type="ECO:0000256" key="1">
    <source>
        <dbReference type="ARBA" id="ARBA00023015"/>
    </source>
</evidence>
<keyword evidence="6" id="KW-1185">Reference proteome</keyword>